<accession>A0A917LR51</accession>
<dbReference type="InterPro" id="IPR036388">
    <property type="entry name" value="WH-like_DNA-bd_sf"/>
</dbReference>
<reference evidence="6" key="2">
    <citation type="submission" date="2020-09" db="EMBL/GenBank/DDBJ databases">
        <authorList>
            <person name="Sun Q."/>
            <person name="Zhou Y."/>
        </authorList>
    </citation>
    <scope>NUCLEOTIDE SEQUENCE</scope>
    <source>
        <strain evidence="6">CGMCC 1.12187</strain>
    </source>
</reference>
<feature type="domain" description="HTH gntR-type" evidence="5">
    <location>
        <begin position="3"/>
        <end position="71"/>
    </location>
</feature>
<dbReference type="Pfam" id="PF00392">
    <property type="entry name" value="GntR"/>
    <property type="match status" value="1"/>
</dbReference>
<reference evidence="6" key="1">
    <citation type="journal article" date="2014" name="Int. J. Syst. Evol. Microbiol.">
        <title>Complete genome sequence of Corynebacterium casei LMG S-19264T (=DSM 44701T), isolated from a smear-ripened cheese.</title>
        <authorList>
            <consortium name="US DOE Joint Genome Institute (JGI-PGF)"/>
            <person name="Walter F."/>
            <person name="Albersmeier A."/>
            <person name="Kalinowski J."/>
            <person name="Ruckert C."/>
        </authorList>
    </citation>
    <scope>NUCLEOTIDE SEQUENCE</scope>
    <source>
        <strain evidence="6">CGMCC 1.12187</strain>
    </source>
</reference>
<dbReference type="SMART" id="SM00895">
    <property type="entry name" value="FCD"/>
    <property type="match status" value="1"/>
</dbReference>
<evidence type="ECO:0000313" key="6">
    <source>
        <dbReference type="EMBL" id="GGG51747.1"/>
    </source>
</evidence>
<dbReference type="SMART" id="SM00345">
    <property type="entry name" value="HTH_GNTR"/>
    <property type="match status" value="1"/>
</dbReference>
<dbReference type="PANTHER" id="PTHR43537">
    <property type="entry name" value="TRANSCRIPTIONAL REGULATOR, GNTR FAMILY"/>
    <property type="match status" value="1"/>
</dbReference>
<keyword evidence="7" id="KW-1185">Reference proteome</keyword>
<dbReference type="AlphaFoldDB" id="A0A917LR51"/>
<gene>
    <name evidence="6" type="ORF">GCM10011374_12980</name>
</gene>
<dbReference type="CDD" id="cd07377">
    <property type="entry name" value="WHTH_GntR"/>
    <property type="match status" value="1"/>
</dbReference>
<dbReference type="Gene3D" id="1.10.10.10">
    <property type="entry name" value="Winged helix-like DNA-binding domain superfamily/Winged helix DNA-binding domain"/>
    <property type="match status" value="1"/>
</dbReference>
<dbReference type="Proteomes" id="UP000638848">
    <property type="component" value="Unassembled WGS sequence"/>
</dbReference>
<keyword evidence="3" id="KW-0804">Transcription</keyword>
<dbReference type="InterPro" id="IPR008920">
    <property type="entry name" value="TF_FadR/GntR_C"/>
</dbReference>
<dbReference type="PRINTS" id="PR00035">
    <property type="entry name" value="HTHGNTR"/>
</dbReference>
<dbReference type="Pfam" id="PF07729">
    <property type="entry name" value="FCD"/>
    <property type="match status" value="1"/>
</dbReference>
<evidence type="ECO:0000256" key="4">
    <source>
        <dbReference type="SAM" id="MobiDB-lite"/>
    </source>
</evidence>
<dbReference type="SUPFAM" id="SSF48008">
    <property type="entry name" value="GntR ligand-binding domain-like"/>
    <property type="match status" value="1"/>
</dbReference>
<dbReference type="InterPro" id="IPR000524">
    <property type="entry name" value="Tscrpt_reg_HTH_GntR"/>
</dbReference>
<comment type="caution">
    <text evidence="6">The sequence shown here is derived from an EMBL/GenBank/DDBJ whole genome shotgun (WGS) entry which is preliminary data.</text>
</comment>
<dbReference type="PROSITE" id="PS50949">
    <property type="entry name" value="HTH_GNTR"/>
    <property type="match status" value="1"/>
</dbReference>
<dbReference type="PANTHER" id="PTHR43537:SF5">
    <property type="entry name" value="UXU OPERON TRANSCRIPTIONAL REGULATOR"/>
    <property type="match status" value="1"/>
</dbReference>
<evidence type="ECO:0000256" key="2">
    <source>
        <dbReference type="ARBA" id="ARBA00023125"/>
    </source>
</evidence>
<dbReference type="InterPro" id="IPR011711">
    <property type="entry name" value="GntR_C"/>
</dbReference>
<evidence type="ECO:0000259" key="5">
    <source>
        <dbReference type="PROSITE" id="PS50949"/>
    </source>
</evidence>
<dbReference type="InterPro" id="IPR036390">
    <property type="entry name" value="WH_DNA-bd_sf"/>
</dbReference>
<evidence type="ECO:0000313" key="7">
    <source>
        <dbReference type="Proteomes" id="UP000638848"/>
    </source>
</evidence>
<evidence type="ECO:0000256" key="1">
    <source>
        <dbReference type="ARBA" id="ARBA00023015"/>
    </source>
</evidence>
<dbReference type="RefSeq" id="WP_188535421.1">
    <property type="nucleotide sequence ID" value="NZ_BMEQ01000005.1"/>
</dbReference>
<protein>
    <submittedName>
        <fullName evidence="6">GntR family transcriptional regulator</fullName>
    </submittedName>
</protein>
<organism evidence="6 7">
    <name type="scientific">Kocuria dechangensis</name>
    <dbReference type="NCBI Taxonomy" id="1176249"/>
    <lineage>
        <taxon>Bacteria</taxon>
        <taxon>Bacillati</taxon>
        <taxon>Actinomycetota</taxon>
        <taxon>Actinomycetes</taxon>
        <taxon>Micrococcales</taxon>
        <taxon>Micrococcaceae</taxon>
        <taxon>Kocuria</taxon>
    </lineage>
</organism>
<dbReference type="EMBL" id="BMEQ01000005">
    <property type="protein sequence ID" value="GGG51747.1"/>
    <property type="molecule type" value="Genomic_DNA"/>
</dbReference>
<evidence type="ECO:0000256" key="3">
    <source>
        <dbReference type="ARBA" id="ARBA00023163"/>
    </source>
</evidence>
<dbReference type="Gene3D" id="1.20.120.530">
    <property type="entry name" value="GntR ligand-binding domain-like"/>
    <property type="match status" value="1"/>
</dbReference>
<proteinExistence type="predicted"/>
<sequence length="246" mass="25672">MSRNLTAALVEDLRARIVDGRIAPGERLPSESTLIAEHGVSRTVVREAIARLQAEGLVHTRRGSGSFALTPPADPAGAGRPVRTVQDRLHLLAFRTGVESEAAALAATAHRPQHLAAMQSALERFERESGSPAATLGHDFDFHRTVAEASGNPYCVDAINGLGPAMIAMPPQRLDATGADADGPEGAGPEAAGRRTARVAAEHRAVLEAIRAGDPLAAAAAMRLHLAGSRWRLEAEAGGGPPERAP</sequence>
<keyword evidence="1" id="KW-0805">Transcription regulation</keyword>
<name>A0A917LR51_9MICC</name>
<dbReference type="GO" id="GO:0003677">
    <property type="term" value="F:DNA binding"/>
    <property type="evidence" value="ECO:0007669"/>
    <property type="project" value="UniProtKB-KW"/>
</dbReference>
<feature type="region of interest" description="Disordered" evidence="4">
    <location>
        <begin position="174"/>
        <end position="194"/>
    </location>
</feature>
<dbReference type="GO" id="GO:0003700">
    <property type="term" value="F:DNA-binding transcription factor activity"/>
    <property type="evidence" value="ECO:0007669"/>
    <property type="project" value="InterPro"/>
</dbReference>
<dbReference type="SUPFAM" id="SSF46785">
    <property type="entry name" value="Winged helix' DNA-binding domain"/>
    <property type="match status" value="1"/>
</dbReference>
<keyword evidence="2" id="KW-0238">DNA-binding</keyword>